<reference evidence="2" key="2">
    <citation type="journal article" date="2015" name="Data Brief">
        <title>Shoot transcriptome of the giant reed, Arundo donax.</title>
        <authorList>
            <person name="Barrero R.A."/>
            <person name="Guerrero F.D."/>
            <person name="Moolhuijzen P."/>
            <person name="Goolsby J.A."/>
            <person name="Tidwell J."/>
            <person name="Bellgard S.E."/>
            <person name="Bellgard M.I."/>
        </authorList>
    </citation>
    <scope>NUCLEOTIDE SEQUENCE</scope>
    <source>
        <tissue evidence="2">Shoot tissue taken approximately 20 cm above the soil surface</tissue>
    </source>
</reference>
<feature type="transmembrane region" description="Helical" evidence="1">
    <location>
        <begin position="6"/>
        <end position="24"/>
    </location>
</feature>
<organism evidence="2">
    <name type="scientific">Arundo donax</name>
    <name type="common">Giant reed</name>
    <name type="synonym">Donax arundinaceus</name>
    <dbReference type="NCBI Taxonomy" id="35708"/>
    <lineage>
        <taxon>Eukaryota</taxon>
        <taxon>Viridiplantae</taxon>
        <taxon>Streptophyta</taxon>
        <taxon>Embryophyta</taxon>
        <taxon>Tracheophyta</taxon>
        <taxon>Spermatophyta</taxon>
        <taxon>Magnoliopsida</taxon>
        <taxon>Liliopsida</taxon>
        <taxon>Poales</taxon>
        <taxon>Poaceae</taxon>
        <taxon>PACMAD clade</taxon>
        <taxon>Arundinoideae</taxon>
        <taxon>Arundineae</taxon>
        <taxon>Arundo</taxon>
    </lineage>
</organism>
<name>A0A0A9AW94_ARUDO</name>
<evidence type="ECO:0000313" key="2">
    <source>
        <dbReference type="EMBL" id="JAD53160.1"/>
    </source>
</evidence>
<keyword evidence="1" id="KW-0812">Transmembrane</keyword>
<protein>
    <submittedName>
        <fullName evidence="2">Uncharacterized protein</fullName>
    </submittedName>
</protein>
<dbReference type="EMBL" id="GBRH01244735">
    <property type="protein sequence ID" value="JAD53160.1"/>
    <property type="molecule type" value="Transcribed_RNA"/>
</dbReference>
<dbReference type="AlphaFoldDB" id="A0A0A9AW94"/>
<evidence type="ECO:0000256" key="1">
    <source>
        <dbReference type="SAM" id="Phobius"/>
    </source>
</evidence>
<keyword evidence="1" id="KW-1133">Transmembrane helix</keyword>
<proteinExistence type="predicted"/>
<sequence>MYVVSVYYMPVIFLNQIIIPVHLLSSLELICLGFSDQDHYHHGSKKHFMEVT</sequence>
<reference evidence="2" key="1">
    <citation type="submission" date="2014-09" db="EMBL/GenBank/DDBJ databases">
        <authorList>
            <person name="Magalhaes I.L.F."/>
            <person name="Oliveira U."/>
            <person name="Santos F.R."/>
            <person name="Vidigal T.H.D.A."/>
            <person name="Brescovit A.D."/>
            <person name="Santos A.J."/>
        </authorList>
    </citation>
    <scope>NUCLEOTIDE SEQUENCE</scope>
    <source>
        <tissue evidence="2">Shoot tissue taken approximately 20 cm above the soil surface</tissue>
    </source>
</reference>
<keyword evidence="1" id="KW-0472">Membrane</keyword>
<accession>A0A0A9AW94</accession>